<dbReference type="InterPro" id="IPR036291">
    <property type="entry name" value="NAD(P)-bd_dom_sf"/>
</dbReference>
<dbReference type="Pfam" id="PF03720">
    <property type="entry name" value="UDPG_MGDP_dh_C"/>
    <property type="match status" value="1"/>
</dbReference>
<evidence type="ECO:0000259" key="5">
    <source>
        <dbReference type="SMART" id="SM00984"/>
    </source>
</evidence>
<feature type="domain" description="UDP-glucose/GDP-mannose dehydrogenase C-terminal" evidence="5">
    <location>
        <begin position="310"/>
        <end position="397"/>
    </location>
</feature>
<evidence type="ECO:0000256" key="4">
    <source>
        <dbReference type="PIRNR" id="PIRNR000124"/>
    </source>
</evidence>
<dbReference type="GO" id="GO:0016628">
    <property type="term" value="F:oxidoreductase activity, acting on the CH-CH group of donors, NAD or NADP as acceptor"/>
    <property type="evidence" value="ECO:0007669"/>
    <property type="project" value="InterPro"/>
</dbReference>
<organism evidence="6 7">
    <name type="scientific">Compostimonas suwonensis</name>
    <dbReference type="NCBI Taxonomy" id="1048394"/>
    <lineage>
        <taxon>Bacteria</taxon>
        <taxon>Bacillati</taxon>
        <taxon>Actinomycetota</taxon>
        <taxon>Actinomycetes</taxon>
        <taxon>Micrococcales</taxon>
        <taxon>Microbacteriaceae</taxon>
        <taxon>Compostimonas</taxon>
    </lineage>
</organism>
<dbReference type="PANTHER" id="PTHR43491:SF2">
    <property type="entry name" value="UDP-N-ACETYL-D-MANNOSAMINE DEHYDROGENASE"/>
    <property type="match status" value="1"/>
</dbReference>
<dbReference type="PIRSF" id="PIRSF000124">
    <property type="entry name" value="UDPglc_GDPman_dh"/>
    <property type="match status" value="1"/>
</dbReference>
<dbReference type="SUPFAM" id="SSF51735">
    <property type="entry name" value="NAD(P)-binding Rossmann-fold domains"/>
    <property type="match status" value="1"/>
</dbReference>
<dbReference type="InterPro" id="IPR028359">
    <property type="entry name" value="UDP_ManNAc/GlcNAc_DH"/>
</dbReference>
<keyword evidence="3" id="KW-0520">NAD</keyword>
<dbReference type="PANTHER" id="PTHR43491">
    <property type="entry name" value="UDP-N-ACETYL-D-MANNOSAMINE DEHYDROGENASE"/>
    <property type="match status" value="1"/>
</dbReference>
<dbReference type="GO" id="GO:0000271">
    <property type="term" value="P:polysaccharide biosynthetic process"/>
    <property type="evidence" value="ECO:0007669"/>
    <property type="project" value="InterPro"/>
</dbReference>
<dbReference type="AlphaFoldDB" id="A0A2M9BUW1"/>
<gene>
    <name evidence="6" type="ORF">CLV54_2685</name>
</gene>
<dbReference type="Pfam" id="PF00984">
    <property type="entry name" value="UDPG_MGDP_dh"/>
    <property type="match status" value="1"/>
</dbReference>
<dbReference type="Pfam" id="PF03721">
    <property type="entry name" value="UDPG_MGDP_dh_N"/>
    <property type="match status" value="1"/>
</dbReference>
<dbReference type="GO" id="GO:0016616">
    <property type="term" value="F:oxidoreductase activity, acting on the CH-OH group of donors, NAD or NADP as acceptor"/>
    <property type="evidence" value="ECO:0007669"/>
    <property type="project" value="InterPro"/>
</dbReference>
<accession>A0A2M9BUW1</accession>
<dbReference type="NCBIfam" id="TIGR03026">
    <property type="entry name" value="NDP-sugDHase"/>
    <property type="match status" value="1"/>
</dbReference>
<dbReference type="Proteomes" id="UP000230161">
    <property type="component" value="Unassembled WGS sequence"/>
</dbReference>
<sequence length="401" mass="43172">MSSTFSNDVVVIGGGGHVGLPLAIALADRGSTVVVYDISQKAVDLINAGTVPFSEPGAEPVLRKALAEGRLTASTDAAVVATASNVVVVIGTPVDEHLNPDPSAIPEALAQCSDYFRDGQLIVLRSTVYPGVTALVEKMVADLGVSADVAFCPERIAEHKAMEELFTLPQIVSSRSEAGRQRAARLFGTLTDEIVELEPEEAELAKLFTNTWRYIKFAAANQFYMMANNRGLDFEKIRAGLTHNYPRAQDLPGAGFAAGPCLFKDTMQLAAFSDNTFNLGHSAMLVNEGLPLYVVSQLEKRYDLSSLTVGILGMSFKAGSDDIRSSLSYKLRRVLKFKARAVLGTDPYVSEETDDTLLPLDAVLAKADLLIIATPHPEYRDLKTELPVADVWNLLGNGVVV</sequence>
<proteinExistence type="inferred from homology"/>
<dbReference type="PIRSF" id="PIRSF500136">
    <property type="entry name" value="UDP_ManNAc_DH"/>
    <property type="match status" value="1"/>
</dbReference>
<evidence type="ECO:0000256" key="2">
    <source>
        <dbReference type="ARBA" id="ARBA00023002"/>
    </source>
</evidence>
<dbReference type="InterPro" id="IPR036220">
    <property type="entry name" value="UDP-Glc/GDP-Man_DH_C_sf"/>
</dbReference>
<dbReference type="InterPro" id="IPR017476">
    <property type="entry name" value="UDP-Glc/GDP-Man"/>
</dbReference>
<evidence type="ECO:0000256" key="3">
    <source>
        <dbReference type="ARBA" id="ARBA00023027"/>
    </source>
</evidence>
<dbReference type="SMART" id="SM00984">
    <property type="entry name" value="UDPG_MGDP_dh_C"/>
    <property type="match status" value="1"/>
</dbReference>
<dbReference type="InterPro" id="IPR014026">
    <property type="entry name" value="UDP-Glc/GDP-Man_DH_dimer"/>
</dbReference>
<dbReference type="Gene3D" id="3.40.50.720">
    <property type="entry name" value="NAD(P)-binding Rossmann-like Domain"/>
    <property type="match status" value="2"/>
</dbReference>
<dbReference type="EMBL" id="PGFB01000004">
    <property type="protein sequence ID" value="PJJ61735.1"/>
    <property type="molecule type" value="Genomic_DNA"/>
</dbReference>
<dbReference type="SUPFAM" id="SSF52413">
    <property type="entry name" value="UDP-glucose/GDP-mannose dehydrogenase C-terminal domain"/>
    <property type="match status" value="1"/>
</dbReference>
<dbReference type="InterPro" id="IPR001732">
    <property type="entry name" value="UDP-Glc/GDP-Man_DH_N"/>
</dbReference>
<name>A0A2M9BUW1_9MICO</name>
<dbReference type="InterPro" id="IPR014027">
    <property type="entry name" value="UDP-Glc/GDP-Man_DH_C"/>
</dbReference>
<reference evidence="6 7" key="1">
    <citation type="submission" date="2017-11" db="EMBL/GenBank/DDBJ databases">
        <title>Genomic Encyclopedia of Archaeal and Bacterial Type Strains, Phase II (KMG-II): From Individual Species to Whole Genera.</title>
        <authorList>
            <person name="Goeker M."/>
        </authorList>
    </citation>
    <scope>NUCLEOTIDE SEQUENCE [LARGE SCALE GENOMIC DNA]</scope>
    <source>
        <strain evidence="6 7">DSM 25625</strain>
    </source>
</reference>
<evidence type="ECO:0000256" key="1">
    <source>
        <dbReference type="ARBA" id="ARBA00006601"/>
    </source>
</evidence>
<comment type="similarity">
    <text evidence="1 4">Belongs to the UDP-glucose/GDP-mannose dehydrogenase family.</text>
</comment>
<evidence type="ECO:0000313" key="7">
    <source>
        <dbReference type="Proteomes" id="UP000230161"/>
    </source>
</evidence>
<keyword evidence="2" id="KW-0560">Oxidoreductase</keyword>
<keyword evidence="7" id="KW-1185">Reference proteome</keyword>
<protein>
    <submittedName>
        <fullName evidence="6">UDP-N-acetyl-D-mannosaminuronic acid dehydrogenase</fullName>
    </submittedName>
</protein>
<dbReference type="InterPro" id="IPR008927">
    <property type="entry name" value="6-PGluconate_DH-like_C_sf"/>
</dbReference>
<evidence type="ECO:0000313" key="6">
    <source>
        <dbReference type="EMBL" id="PJJ61735.1"/>
    </source>
</evidence>
<dbReference type="GO" id="GO:0051287">
    <property type="term" value="F:NAD binding"/>
    <property type="evidence" value="ECO:0007669"/>
    <property type="project" value="InterPro"/>
</dbReference>
<comment type="caution">
    <text evidence="6">The sequence shown here is derived from an EMBL/GenBank/DDBJ whole genome shotgun (WGS) entry which is preliminary data.</text>
</comment>
<dbReference type="SUPFAM" id="SSF48179">
    <property type="entry name" value="6-phosphogluconate dehydrogenase C-terminal domain-like"/>
    <property type="match status" value="1"/>
</dbReference>
<dbReference type="RefSeq" id="WP_245861704.1">
    <property type="nucleotide sequence ID" value="NZ_PGFB01000004.1"/>
</dbReference>